<name>A0A0N9P6J2_9VIRU</name>
<gene>
    <name evidence="1" type="ORF">PMV_085</name>
</gene>
<protein>
    <submittedName>
        <fullName evidence="1">Uncharacterized protein</fullName>
    </submittedName>
</protein>
<sequence>MESVILPEVLELLKEEHQLQEQKDFEVRTKFWPWDGLDELERDELQIKIRSALRGVTLVDWVEIEGDKEPEDEEKYDNILYLRKGRASRKNKRNVLKGIREELDFCDEVQNIKKRK</sequence>
<reference evidence="1" key="1">
    <citation type="journal article" date="2015" name="Genome Announc.">
        <title>Complete Genome Sequence of a New Member of the Marseilleviridae Recovered from the Brackish Submarine Spring in the Cassis Port-Miou Calanque, France.</title>
        <authorList>
            <person name="Doutre G."/>
            <person name="Arfib B."/>
            <person name="Rochette P."/>
            <person name="Claverie J.M."/>
            <person name="Bonin P."/>
            <person name="Abergel C."/>
        </authorList>
    </citation>
    <scope>NUCLEOTIDE SEQUENCE [LARGE SCALE GENOMIC DNA]</scope>
    <source>
        <strain evidence="1">1</strain>
    </source>
</reference>
<proteinExistence type="predicted"/>
<dbReference type="Proteomes" id="UP000319438">
    <property type="component" value="Segment"/>
</dbReference>
<accession>A0A0N9P6J2</accession>
<evidence type="ECO:0000313" key="1">
    <source>
        <dbReference type="EMBL" id="ALH06783.1"/>
    </source>
</evidence>
<organism evidence="1 2">
    <name type="scientific">Port-miou virus</name>
    <dbReference type="NCBI Taxonomy" id="1733873"/>
    <lineage>
        <taxon>Viruses</taxon>
        <taxon>Varidnaviria</taxon>
        <taxon>Bamfordvirae</taxon>
        <taxon>Nucleocytoviricota</taxon>
        <taxon>Megaviricetes</taxon>
        <taxon>Pimascovirales</taxon>
        <taxon>Pimascovirales incertae sedis</taxon>
        <taxon>Marseilleviridae</taxon>
        <taxon>Losannavirus</taxon>
        <taxon>Losannavirus lausannense</taxon>
        <taxon>Lausannevirus</taxon>
    </lineage>
</organism>
<evidence type="ECO:0000313" key="2">
    <source>
        <dbReference type="Proteomes" id="UP000319438"/>
    </source>
</evidence>
<dbReference type="EMBL" id="KT428292">
    <property type="protein sequence ID" value="ALH06783.1"/>
    <property type="molecule type" value="Genomic_DNA"/>
</dbReference>